<accession>A0A556ARV1</accession>
<name>A0A556ARV1_9BURK</name>
<reference evidence="8 9" key="1">
    <citation type="submission" date="2019-07" db="EMBL/GenBank/DDBJ databases">
        <title>Qingshengfaniella alkalisoli gen. nov., sp. nov., isolated from saline soil.</title>
        <authorList>
            <person name="Xu L."/>
            <person name="Huang X.-X."/>
            <person name="Sun J.-Q."/>
        </authorList>
    </citation>
    <scope>NUCLEOTIDE SEQUENCE [LARGE SCALE GENOMIC DNA]</scope>
    <source>
        <strain evidence="8 9">DSM 27279</strain>
    </source>
</reference>
<comment type="subcellular location">
    <subcellularLocation>
        <location evidence="5">Secreted</location>
    </subcellularLocation>
    <subcellularLocation>
        <location evidence="5">Bacterial flagellum</location>
    </subcellularLocation>
</comment>
<dbReference type="InterPro" id="IPR040026">
    <property type="entry name" value="FliD"/>
</dbReference>
<dbReference type="OrthoDB" id="5980200at2"/>
<dbReference type="Pfam" id="PF07195">
    <property type="entry name" value="FliD_C"/>
    <property type="match status" value="1"/>
</dbReference>
<dbReference type="InterPro" id="IPR010809">
    <property type="entry name" value="FliD_C"/>
</dbReference>
<sequence length="479" mass="49439">MASVGGTLGLSGLPLTELLDNLRKAEEAPLTALANRKTIAEARISAYGMISSALSTLQTAAKDLGKGTVFGTMKATSSDTAALSAKVPAGEGAVAGKYTIAIEKLAANQSLASAGQASRQDPIGSGGTITFTLGDGSTKTVTLADGDTSLEALRTAINKATVGEGEDEKRLGITATLLNNGDAGNPHQLVLSTDDTGTAARITKIEVSGNAELAQMLDFDEGAATPGETAMRQVAAAQDAALTINGIAVTSGKNTLEDAIEGVTLNLLAPTTEGAPLTLTIAQDNTAGSTAVQSFVTTYNSLQSVIRQLTSYDAQTQTSSALTGDRVARSVQSQLRNVLGEAIENGGFATLAQIGITTNITTGALDIDTTKLNQMLAEDPAKVAALFTGENGLSAKLDATIKTMLGTDGLIANAQEGLKSTVEDIGKQYTRMETRIDDTMARYQAQFVALEKLMSQMNTTSSYLTQQLDMLAATAKNSR</sequence>
<evidence type="ECO:0000256" key="3">
    <source>
        <dbReference type="ARBA" id="ARBA00023054"/>
    </source>
</evidence>
<keyword evidence="3" id="KW-0175">Coiled coil</keyword>
<dbReference type="GO" id="GO:0009421">
    <property type="term" value="C:bacterial-type flagellum filament cap"/>
    <property type="evidence" value="ECO:0007669"/>
    <property type="project" value="InterPro"/>
</dbReference>
<dbReference type="PANTHER" id="PTHR30288">
    <property type="entry name" value="FLAGELLAR CAP/ASSEMBLY PROTEIN FLID"/>
    <property type="match status" value="1"/>
</dbReference>
<dbReference type="GO" id="GO:0071973">
    <property type="term" value="P:bacterial-type flagellum-dependent cell motility"/>
    <property type="evidence" value="ECO:0007669"/>
    <property type="project" value="TreeGrafter"/>
</dbReference>
<dbReference type="GO" id="GO:0007155">
    <property type="term" value="P:cell adhesion"/>
    <property type="evidence" value="ECO:0007669"/>
    <property type="project" value="InterPro"/>
</dbReference>
<dbReference type="GO" id="GO:0009424">
    <property type="term" value="C:bacterial-type flagellum hook"/>
    <property type="evidence" value="ECO:0007669"/>
    <property type="project" value="UniProtKB-UniRule"/>
</dbReference>
<keyword evidence="9" id="KW-1185">Reference proteome</keyword>
<evidence type="ECO:0000256" key="2">
    <source>
        <dbReference type="ARBA" id="ARBA00011255"/>
    </source>
</evidence>
<proteinExistence type="inferred from homology"/>
<dbReference type="GO" id="GO:0005576">
    <property type="term" value="C:extracellular region"/>
    <property type="evidence" value="ECO:0007669"/>
    <property type="project" value="UniProtKB-SubCell"/>
</dbReference>
<evidence type="ECO:0000256" key="5">
    <source>
        <dbReference type="RuleBase" id="RU362066"/>
    </source>
</evidence>
<evidence type="ECO:0000256" key="4">
    <source>
        <dbReference type="ARBA" id="ARBA00023143"/>
    </source>
</evidence>
<feature type="domain" description="Flagellar hook-associated protein 2 C-terminal" evidence="7">
    <location>
        <begin position="237"/>
        <end position="458"/>
    </location>
</feature>
<dbReference type="EMBL" id="VLTJ01000020">
    <property type="protein sequence ID" value="TSH95653.1"/>
    <property type="molecule type" value="Genomic_DNA"/>
</dbReference>
<dbReference type="Proteomes" id="UP000318405">
    <property type="component" value="Unassembled WGS sequence"/>
</dbReference>
<comment type="subunit">
    <text evidence="2 5">Homopentamer.</text>
</comment>
<evidence type="ECO:0000259" key="7">
    <source>
        <dbReference type="Pfam" id="PF07195"/>
    </source>
</evidence>
<dbReference type="InterPro" id="IPR010810">
    <property type="entry name" value="Flagellin_hook_IN_motif"/>
</dbReference>
<dbReference type="RefSeq" id="WP_143947942.1">
    <property type="nucleotide sequence ID" value="NZ_BAABMB010000002.1"/>
</dbReference>
<gene>
    <name evidence="8" type="ORF">FOZ76_09630</name>
</gene>
<keyword evidence="4 5" id="KW-0975">Bacterial flagellum</keyword>
<dbReference type="Pfam" id="PF07196">
    <property type="entry name" value="Flagellin_IN"/>
    <property type="match status" value="1"/>
</dbReference>
<dbReference type="AlphaFoldDB" id="A0A556ARV1"/>
<comment type="caution">
    <text evidence="8">The sequence shown here is derived from an EMBL/GenBank/DDBJ whole genome shotgun (WGS) entry which is preliminary data.</text>
</comment>
<keyword evidence="5" id="KW-0964">Secreted</keyword>
<dbReference type="PANTHER" id="PTHR30288:SF0">
    <property type="entry name" value="FLAGELLAR HOOK-ASSOCIATED PROTEIN 2"/>
    <property type="match status" value="1"/>
</dbReference>
<feature type="domain" description="Flagellar hook-associated protein 2 N-terminal" evidence="6">
    <location>
        <begin position="11"/>
        <end position="109"/>
    </location>
</feature>
<evidence type="ECO:0000256" key="1">
    <source>
        <dbReference type="ARBA" id="ARBA00009764"/>
    </source>
</evidence>
<organism evidence="8 9">
    <name type="scientific">Verticiella sediminum</name>
    <dbReference type="NCBI Taxonomy" id="1247510"/>
    <lineage>
        <taxon>Bacteria</taxon>
        <taxon>Pseudomonadati</taxon>
        <taxon>Pseudomonadota</taxon>
        <taxon>Betaproteobacteria</taxon>
        <taxon>Burkholderiales</taxon>
        <taxon>Alcaligenaceae</taxon>
        <taxon>Verticiella</taxon>
    </lineage>
</organism>
<dbReference type="Pfam" id="PF02465">
    <property type="entry name" value="FliD_N"/>
    <property type="match status" value="1"/>
</dbReference>
<comment type="similarity">
    <text evidence="1 5">Belongs to the FliD family.</text>
</comment>
<dbReference type="InterPro" id="IPR003481">
    <property type="entry name" value="FliD_N"/>
</dbReference>
<evidence type="ECO:0000259" key="6">
    <source>
        <dbReference type="Pfam" id="PF02465"/>
    </source>
</evidence>
<comment type="function">
    <text evidence="5">Required for morphogenesis and for the elongation of the flagellar filament by facilitating polymerization of the flagellin monomers at the tip of growing filament. Forms a capping structure, which prevents flagellin subunits (transported through the central channel of the flagellum) from leaking out without polymerization at the distal end.</text>
</comment>
<evidence type="ECO:0000313" key="8">
    <source>
        <dbReference type="EMBL" id="TSH95653.1"/>
    </source>
</evidence>
<evidence type="ECO:0000313" key="9">
    <source>
        <dbReference type="Proteomes" id="UP000318405"/>
    </source>
</evidence>
<protein>
    <recommendedName>
        <fullName evidence="5">Flagellar hook-associated protein 2</fullName>
        <shortName evidence="5">HAP2</shortName>
    </recommendedName>
    <alternativeName>
        <fullName evidence="5">Flagellar cap protein</fullName>
    </alternativeName>
</protein>